<accession>G2YXK3</accession>
<dbReference type="Proteomes" id="UP000008177">
    <property type="component" value="Unplaced contigs"/>
</dbReference>
<dbReference type="HOGENOM" id="CLU_2263342_0_0_1"/>
<organism evidence="1 2">
    <name type="scientific">Botryotinia fuckeliana (strain T4)</name>
    <name type="common">Noble rot fungus</name>
    <name type="synonym">Botrytis cinerea</name>
    <dbReference type="NCBI Taxonomy" id="999810"/>
    <lineage>
        <taxon>Eukaryota</taxon>
        <taxon>Fungi</taxon>
        <taxon>Dikarya</taxon>
        <taxon>Ascomycota</taxon>
        <taxon>Pezizomycotina</taxon>
        <taxon>Leotiomycetes</taxon>
        <taxon>Helotiales</taxon>
        <taxon>Sclerotiniaceae</taxon>
        <taxon>Botrytis</taxon>
    </lineage>
</organism>
<sequence length="103" mass="10759">MSRRKITRIQRIERVAVVVDADTDVLGSNGRQGSTSPARAVDEVCVILKDLMKAFGTLVAGGTAASSSVRANNANAIGSHGRHSSTSPARAVDEVCTTPQIIL</sequence>
<name>G2YXK3_BOTF4</name>
<protein>
    <submittedName>
        <fullName evidence="1">Uncharacterized protein</fullName>
    </submittedName>
</protein>
<proteinExistence type="predicted"/>
<dbReference type="EMBL" id="FQ790359">
    <property type="protein sequence ID" value="CCD56174.1"/>
    <property type="molecule type" value="Genomic_DNA"/>
</dbReference>
<dbReference type="InParanoid" id="G2YXK3"/>
<evidence type="ECO:0000313" key="1">
    <source>
        <dbReference type="EMBL" id="CCD56174.1"/>
    </source>
</evidence>
<reference evidence="2" key="1">
    <citation type="journal article" date="2011" name="PLoS Genet.">
        <title>Genomic analysis of the necrotrophic fungal pathogens Sclerotinia sclerotiorum and Botrytis cinerea.</title>
        <authorList>
            <person name="Amselem J."/>
            <person name="Cuomo C.A."/>
            <person name="van Kan J.A."/>
            <person name="Viaud M."/>
            <person name="Benito E.P."/>
            <person name="Couloux A."/>
            <person name="Coutinho P.M."/>
            <person name="de Vries R.P."/>
            <person name="Dyer P.S."/>
            <person name="Fillinger S."/>
            <person name="Fournier E."/>
            <person name="Gout L."/>
            <person name="Hahn M."/>
            <person name="Kohn L."/>
            <person name="Lapalu N."/>
            <person name="Plummer K.M."/>
            <person name="Pradier J.M."/>
            <person name="Quevillon E."/>
            <person name="Sharon A."/>
            <person name="Simon A."/>
            <person name="ten Have A."/>
            <person name="Tudzynski B."/>
            <person name="Tudzynski P."/>
            <person name="Wincker P."/>
            <person name="Andrew M."/>
            <person name="Anthouard V."/>
            <person name="Beever R.E."/>
            <person name="Beffa R."/>
            <person name="Benoit I."/>
            <person name="Bouzid O."/>
            <person name="Brault B."/>
            <person name="Chen Z."/>
            <person name="Choquer M."/>
            <person name="Collemare J."/>
            <person name="Cotton P."/>
            <person name="Danchin E.G."/>
            <person name="Da Silva C."/>
            <person name="Gautier A."/>
            <person name="Giraud C."/>
            <person name="Giraud T."/>
            <person name="Gonzalez C."/>
            <person name="Grossetete S."/>
            <person name="Guldener U."/>
            <person name="Henrissat B."/>
            <person name="Howlett B.J."/>
            <person name="Kodira C."/>
            <person name="Kretschmer M."/>
            <person name="Lappartient A."/>
            <person name="Leroch M."/>
            <person name="Levis C."/>
            <person name="Mauceli E."/>
            <person name="Neuveglise C."/>
            <person name="Oeser B."/>
            <person name="Pearson M."/>
            <person name="Poulain J."/>
            <person name="Poussereau N."/>
            <person name="Quesneville H."/>
            <person name="Rascle C."/>
            <person name="Schumacher J."/>
            <person name="Segurens B."/>
            <person name="Sexton A."/>
            <person name="Silva E."/>
            <person name="Sirven C."/>
            <person name="Soanes D.M."/>
            <person name="Talbot N.J."/>
            <person name="Templeton M."/>
            <person name="Yandava C."/>
            <person name="Yarden O."/>
            <person name="Zeng Q."/>
            <person name="Rollins J.A."/>
            <person name="Lebrun M.H."/>
            <person name="Dickman M."/>
        </authorList>
    </citation>
    <scope>NUCLEOTIDE SEQUENCE [LARGE SCALE GENOMIC DNA]</scope>
    <source>
        <strain evidence="2">T4</strain>
    </source>
</reference>
<dbReference type="AlphaFoldDB" id="G2YXK3"/>
<evidence type="ECO:0000313" key="2">
    <source>
        <dbReference type="Proteomes" id="UP000008177"/>
    </source>
</evidence>
<gene>
    <name evidence="1" type="ORF">BofuT4_P147840.1</name>
</gene>